<keyword evidence="4 10" id="KW-1133">Transmembrane helix</keyword>
<sequence>MHWFSRLSLTQKLLGALALPLLLACLALGIIVKTQLNASVPTMMAESAERQLTARADEIGQWIDGYRRWLDGLARDERLTDGAPVATRQAWLAERHPGEAGLESFYVADADGDVITHTGTTVNITHRDYFQALVTQGRAERLLVDPVISVVSGQPTAVFAQALVDERGQRVGLLGTTLTMEAVSEITSRISLGEGSYGYLVDSSGTVVAHPDAELRMNLKVTEAESIGFQGANALGREMLGGEAGHGRVTSPEGEAVSLLWQPIPGTDWTLVMAVPERLFTAVSRELLTSLLLAGIVILAVLLVILGVSTRRALAPIRQTAQAMADIAKGKGDLTRRLAVKSQDEVGELAVQFNAFVERMQHTLQQVRGNARQVLDGASDMADGTQELSSRTEQAAANLQETSASMEEIHSTVTHTTQAAEQANGLALTAAGTAEQGSEAMQQVEAKMAAINDSATRISEIIGLIDSIAFQTNILALNASVEAARAGEQGRGFAVVAGEVRNLASRSAEAAQDIRGLIDASVRHTQEGDGLVKDAAERMQAIRQSVTQVADVIAEITAGAREQTTGIEQINTAVAEMDTVTQQNATMVNQNAGLASTMRENAQRLDRLMAEFVLGEDGPALERRPSAPSPALPARPGAPRQDTPEPEWEAF</sequence>
<dbReference type="EMBL" id="BJUK01000016">
    <property type="protein sequence ID" value="GEK47479.1"/>
    <property type="molecule type" value="Genomic_DNA"/>
</dbReference>
<reference evidence="13 14" key="1">
    <citation type="submission" date="2019-07" db="EMBL/GenBank/DDBJ databases">
        <title>Whole genome shotgun sequence of Halomonas pacifica NBRC 102220.</title>
        <authorList>
            <person name="Hosoyama A."/>
            <person name="Uohara A."/>
            <person name="Ohji S."/>
            <person name="Ichikawa N."/>
        </authorList>
    </citation>
    <scope>NUCLEOTIDE SEQUENCE [LARGE SCALE GENOMIC DNA]</scope>
    <source>
        <strain evidence="13 14">NBRC 102220</strain>
    </source>
</reference>
<dbReference type="FunFam" id="1.10.287.950:FF:000001">
    <property type="entry name" value="Methyl-accepting chemotaxis sensory transducer"/>
    <property type="match status" value="1"/>
</dbReference>
<dbReference type="Pfam" id="PF00672">
    <property type="entry name" value="HAMP"/>
    <property type="match status" value="1"/>
</dbReference>
<dbReference type="Pfam" id="PF00015">
    <property type="entry name" value="MCPsignal"/>
    <property type="match status" value="1"/>
</dbReference>
<dbReference type="PROSITE" id="PS51257">
    <property type="entry name" value="PROKAR_LIPOPROTEIN"/>
    <property type="match status" value="1"/>
</dbReference>
<evidence type="ECO:0000256" key="4">
    <source>
        <dbReference type="ARBA" id="ARBA00022989"/>
    </source>
</evidence>
<evidence type="ECO:0000256" key="10">
    <source>
        <dbReference type="SAM" id="Phobius"/>
    </source>
</evidence>
<dbReference type="PANTHER" id="PTHR43531:SF16">
    <property type="entry name" value="METHYL-ACCEPTING CHEMOTAXIS PROTEIN II"/>
    <property type="match status" value="1"/>
</dbReference>
<dbReference type="CDD" id="cd12912">
    <property type="entry name" value="PDC2_MCP_like"/>
    <property type="match status" value="1"/>
</dbReference>
<evidence type="ECO:0000256" key="3">
    <source>
        <dbReference type="ARBA" id="ARBA00022692"/>
    </source>
</evidence>
<dbReference type="GO" id="GO:0005886">
    <property type="term" value="C:plasma membrane"/>
    <property type="evidence" value="ECO:0007669"/>
    <property type="project" value="UniProtKB-SubCell"/>
</dbReference>
<dbReference type="InterPro" id="IPR051310">
    <property type="entry name" value="MCP_chemotaxis"/>
</dbReference>
<evidence type="ECO:0000256" key="9">
    <source>
        <dbReference type="SAM" id="MobiDB-lite"/>
    </source>
</evidence>
<feature type="domain" description="HAMP" evidence="12">
    <location>
        <begin position="311"/>
        <end position="365"/>
    </location>
</feature>
<comment type="caution">
    <text evidence="13">The sequence shown here is derived from an EMBL/GenBank/DDBJ whole genome shotgun (WGS) entry which is preliminary data.</text>
</comment>
<dbReference type="SMART" id="SM00304">
    <property type="entry name" value="HAMP"/>
    <property type="match status" value="1"/>
</dbReference>
<evidence type="ECO:0000256" key="8">
    <source>
        <dbReference type="PROSITE-ProRule" id="PRU00284"/>
    </source>
</evidence>
<evidence type="ECO:0000256" key="1">
    <source>
        <dbReference type="ARBA" id="ARBA00004651"/>
    </source>
</evidence>
<keyword evidence="6 8" id="KW-0807">Transducer</keyword>
<name>A0A510X7S0_9GAMM</name>
<dbReference type="SUPFAM" id="SSF58104">
    <property type="entry name" value="Methyl-accepting chemotaxis protein (MCP) signaling domain"/>
    <property type="match status" value="1"/>
</dbReference>
<dbReference type="InterPro" id="IPR029151">
    <property type="entry name" value="Sensor-like_sf"/>
</dbReference>
<dbReference type="AlphaFoldDB" id="A0A510X7S0"/>
<dbReference type="GO" id="GO:0007165">
    <property type="term" value="P:signal transduction"/>
    <property type="evidence" value="ECO:0007669"/>
    <property type="project" value="UniProtKB-KW"/>
</dbReference>
<dbReference type="InterPro" id="IPR004090">
    <property type="entry name" value="Chemotax_Me-accpt_rcpt"/>
</dbReference>
<dbReference type="Gene3D" id="3.30.450.20">
    <property type="entry name" value="PAS domain"/>
    <property type="match status" value="1"/>
</dbReference>
<dbReference type="Pfam" id="PF02743">
    <property type="entry name" value="dCache_1"/>
    <property type="match status" value="1"/>
</dbReference>
<comment type="subcellular location">
    <subcellularLocation>
        <location evidence="1">Cell membrane</location>
        <topology evidence="1">Multi-pass membrane protein</topology>
    </subcellularLocation>
</comment>
<accession>A0A510X7S0</accession>
<dbReference type="PANTHER" id="PTHR43531">
    <property type="entry name" value="PROTEIN ICFG"/>
    <property type="match status" value="1"/>
</dbReference>
<keyword evidence="3 10" id="KW-0812">Transmembrane</keyword>
<evidence type="ECO:0000313" key="13">
    <source>
        <dbReference type="EMBL" id="GEK47479.1"/>
    </source>
</evidence>
<organism evidence="13 14">
    <name type="scientific">Bisbaumannia pacifica</name>
    <dbReference type="NCBI Taxonomy" id="77098"/>
    <lineage>
        <taxon>Bacteria</taxon>
        <taxon>Pseudomonadati</taxon>
        <taxon>Pseudomonadota</taxon>
        <taxon>Gammaproteobacteria</taxon>
        <taxon>Oceanospirillales</taxon>
        <taxon>Halomonadaceae</taxon>
        <taxon>Bisbaumannia</taxon>
    </lineage>
</organism>
<dbReference type="CDD" id="cd11386">
    <property type="entry name" value="MCP_signal"/>
    <property type="match status" value="1"/>
</dbReference>
<dbReference type="GO" id="GO:0006935">
    <property type="term" value="P:chemotaxis"/>
    <property type="evidence" value="ECO:0007669"/>
    <property type="project" value="InterPro"/>
</dbReference>
<dbReference type="SMART" id="SM00283">
    <property type="entry name" value="MA"/>
    <property type="match status" value="1"/>
</dbReference>
<keyword evidence="5 10" id="KW-0472">Membrane</keyword>
<dbReference type="PRINTS" id="PR00260">
    <property type="entry name" value="CHEMTRNSDUCR"/>
</dbReference>
<protein>
    <recommendedName>
        <fullName evidence="15">Methyl-accepting chemotaxis protein</fullName>
    </recommendedName>
</protein>
<feature type="transmembrane region" description="Helical" evidence="10">
    <location>
        <begin position="287"/>
        <end position="308"/>
    </location>
</feature>
<evidence type="ECO:0000256" key="5">
    <source>
        <dbReference type="ARBA" id="ARBA00023136"/>
    </source>
</evidence>
<keyword evidence="2" id="KW-1003">Cell membrane</keyword>
<dbReference type="InterPro" id="IPR003660">
    <property type="entry name" value="HAMP_dom"/>
</dbReference>
<dbReference type="InterPro" id="IPR033479">
    <property type="entry name" value="dCache_1"/>
</dbReference>
<comment type="similarity">
    <text evidence="7">Belongs to the methyl-accepting chemotaxis (MCP) protein family.</text>
</comment>
<evidence type="ECO:0000259" key="11">
    <source>
        <dbReference type="PROSITE" id="PS50111"/>
    </source>
</evidence>
<dbReference type="RefSeq" id="WP_146802821.1">
    <property type="nucleotide sequence ID" value="NZ_BJUK01000016.1"/>
</dbReference>
<dbReference type="GO" id="GO:0004888">
    <property type="term" value="F:transmembrane signaling receptor activity"/>
    <property type="evidence" value="ECO:0007669"/>
    <property type="project" value="InterPro"/>
</dbReference>
<keyword evidence="14" id="KW-1185">Reference proteome</keyword>
<proteinExistence type="inferred from homology"/>
<dbReference type="CDD" id="cd12914">
    <property type="entry name" value="PDC1_DGC_like"/>
    <property type="match status" value="1"/>
</dbReference>
<dbReference type="PROSITE" id="PS50111">
    <property type="entry name" value="CHEMOTAXIS_TRANSDUC_2"/>
    <property type="match status" value="1"/>
</dbReference>
<feature type="region of interest" description="Disordered" evidence="9">
    <location>
        <begin position="616"/>
        <end position="651"/>
    </location>
</feature>
<dbReference type="InterPro" id="IPR004089">
    <property type="entry name" value="MCPsignal_dom"/>
</dbReference>
<dbReference type="SUPFAM" id="SSF103190">
    <property type="entry name" value="Sensory domain-like"/>
    <property type="match status" value="1"/>
</dbReference>
<evidence type="ECO:0000313" key="14">
    <source>
        <dbReference type="Proteomes" id="UP000321275"/>
    </source>
</evidence>
<gene>
    <name evidence="13" type="ORF">HPA02_17620</name>
</gene>
<evidence type="ECO:0000256" key="7">
    <source>
        <dbReference type="ARBA" id="ARBA00029447"/>
    </source>
</evidence>
<dbReference type="Gene3D" id="1.10.287.950">
    <property type="entry name" value="Methyl-accepting chemotaxis protein"/>
    <property type="match status" value="1"/>
</dbReference>
<dbReference type="CDD" id="cd06225">
    <property type="entry name" value="HAMP"/>
    <property type="match status" value="1"/>
</dbReference>
<evidence type="ECO:0008006" key="15">
    <source>
        <dbReference type="Google" id="ProtNLM"/>
    </source>
</evidence>
<dbReference type="Proteomes" id="UP000321275">
    <property type="component" value="Unassembled WGS sequence"/>
</dbReference>
<dbReference type="PROSITE" id="PS50885">
    <property type="entry name" value="HAMP"/>
    <property type="match status" value="1"/>
</dbReference>
<evidence type="ECO:0000259" key="12">
    <source>
        <dbReference type="PROSITE" id="PS50885"/>
    </source>
</evidence>
<evidence type="ECO:0000256" key="6">
    <source>
        <dbReference type="ARBA" id="ARBA00023224"/>
    </source>
</evidence>
<feature type="domain" description="Methyl-accepting transducer" evidence="11">
    <location>
        <begin position="370"/>
        <end position="599"/>
    </location>
</feature>
<dbReference type="OrthoDB" id="2489132at2"/>
<evidence type="ECO:0000256" key="2">
    <source>
        <dbReference type="ARBA" id="ARBA00022475"/>
    </source>
</evidence>